<keyword evidence="3" id="KW-1185">Reference proteome</keyword>
<evidence type="ECO:0000256" key="1">
    <source>
        <dbReference type="SAM" id="MobiDB-lite"/>
    </source>
</evidence>
<feature type="region of interest" description="Disordered" evidence="1">
    <location>
        <begin position="349"/>
        <end position="384"/>
    </location>
</feature>
<organism evidence="2 3">
    <name type="scientific">Aspergillus cavernicola</name>
    <dbReference type="NCBI Taxonomy" id="176166"/>
    <lineage>
        <taxon>Eukaryota</taxon>
        <taxon>Fungi</taxon>
        <taxon>Dikarya</taxon>
        <taxon>Ascomycota</taxon>
        <taxon>Pezizomycotina</taxon>
        <taxon>Eurotiomycetes</taxon>
        <taxon>Eurotiomycetidae</taxon>
        <taxon>Eurotiales</taxon>
        <taxon>Aspergillaceae</taxon>
        <taxon>Aspergillus</taxon>
        <taxon>Aspergillus subgen. Nidulantes</taxon>
    </lineage>
</organism>
<evidence type="ECO:0000313" key="2">
    <source>
        <dbReference type="EMBL" id="KAL2813755.1"/>
    </source>
</evidence>
<accession>A0ABR4HE36</accession>
<sequence length="384" mass="42400">MRSSKPKDSFRVTKSPKRLQEFAANLEKSFKASLPSRDHPYDKVAVLAFHWANDEMGVEALETQLLGLFKDIYGYEIEPWIIPLANSTWALVTKLVTWTNDHQGDRTLRIYVYSGHAASAGTTDGVWELAGRADSQGNLVGPKADWFSASRGIESAPGDICYIFDCCSAGPAALESGAELICASGWEQSAGENLQYSFTQALIDTLKDLKGQTETLAGIFAVLFRNVYESQISSCPVHVPKRNSPSITLAKLGKSNEVPQNKRVKTQHRVLLSVHLKDNQPDIEAWNDWVNTNIPPGIVSADIKIESVFKTSSIIMLVTVPLEIWTMLDRDDEAFSFVSHVLSHNTLPTATAQSLQPPLPVRPPPDPQSSENTPPSHRYRKSLG</sequence>
<proteinExistence type="predicted"/>
<gene>
    <name evidence="2" type="ORF">BDW59DRAFT_167429</name>
</gene>
<dbReference type="Proteomes" id="UP001610335">
    <property type="component" value="Unassembled WGS sequence"/>
</dbReference>
<protein>
    <recommendedName>
        <fullName evidence="4">Caspase domain-containing protein</fullName>
    </recommendedName>
</protein>
<name>A0ABR4HE36_9EURO</name>
<reference evidence="2 3" key="1">
    <citation type="submission" date="2024-07" db="EMBL/GenBank/DDBJ databases">
        <title>Section-level genome sequencing and comparative genomics of Aspergillus sections Usti and Cavernicolus.</title>
        <authorList>
            <consortium name="Lawrence Berkeley National Laboratory"/>
            <person name="Nybo J.L."/>
            <person name="Vesth T.C."/>
            <person name="Theobald S."/>
            <person name="Frisvad J.C."/>
            <person name="Larsen T.O."/>
            <person name="Kjaerboelling I."/>
            <person name="Rothschild-Mancinelli K."/>
            <person name="Lyhne E.K."/>
            <person name="Kogle M.E."/>
            <person name="Barry K."/>
            <person name="Clum A."/>
            <person name="Na H."/>
            <person name="Ledsgaard L."/>
            <person name="Lin J."/>
            <person name="Lipzen A."/>
            <person name="Kuo A."/>
            <person name="Riley R."/>
            <person name="Mondo S."/>
            <person name="LaButti K."/>
            <person name="Haridas S."/>
            <person name="Pangalinan J."/>
            <person name="Salamov A.A."/>
            <person name="Simmons B.A."/>
            <person name="Magnuson J.K."/>
            <person name="Chen J."/>
            <person name="Drula E."/>
            <person name="Henrissat B."/>
            <person name="Wiebenga A."/>
            <person name="Lubbers R.J."/>
            <person name="Gomes A.C."/>
            <person name="Makela M.R."/>
            <person name="Stajich J."/>
            <person name="Grigoriev I.V."/>
            <person name="Mortensen U.H."/>
            <person name="De vries R.P."/>
            <person name="Baker S.E."/>
            <person name="Andersen M.R."/>
        </authorList>
    </citation>
    <scope>NUCLEOTIDE SEQUENCE [LARGE SCALE GENOMIC DNA]</scope>
    <source>
        <strain evidence="2 3">CBS 600.67</strain>
    </source>
</reference>
<feature type="compositionally biased region" description="Pro residues" evidence="1">
    <location>
        <begin position="357"/>
        <end position="367"/>
    </location>
</feature>
<dbReference type="EMBL" id="JBFXLS010000139">
    <property type="protein sequence ID" value="KAL2813755.1"/>
    <property type="molecule type" value="Genomic_DNA"/>
</dbReference>
<comment type="caution">
    <text evidence="2">The sequence shown here is derived from an EMBL/GenBank/DDBJ whole genome shotgun (WGS) entry which is preliminary data.</text>
</comment>
<evidence type="ECO:0008006" key="4">
    <source>
        <dbReference type="Google" id="ProtNLM"/>
    </source>
</evidence>
<evidence type="ECO:0000313" key="3">
    <source>
        <dbReference type="Proteomes" id="UP001610335"/>
    </source>
</evidence>